<organism evidence="1 2">
    <name type="scientific">Muricoccus vinaceus</name>
    <dbReference type="NCBI Taxonomy" id="424704"/>
    <lineage>
        <taxon>Bacteria</taxon>
        <taxon>Pseudomonadati</taxon>
        <taxon>Pseudomonadota</taxon>
        <taxon>Alphaproteobacteria</taxon>
        <taxon>Acetobacterales</taxon>
        <taxon>Roseomonadaceae</taxon>
        <taxon>Muricoccus</taxon>
    </lineage>
</organism>
<comment type="caution">
    <text evidence="1">The sequence shown here is derived from an EMBL/GenBank/DDBJ whole genome shotgun (WGS) entry which is preliminary data.</text>
</comment>
<proteinExistence type="predicted"/>
<evidence type="ECO:0000313" key="2">
    <source>
        <dbReference type="Proteomes" id="UP001589789"/>
    </source>
</evidence>
<protein>
    <recommendedName>
        <fullName evidence="3">MDMPI C-terminal domain-containing protein</fullName>
    </recommendedName>
</protein>
<accession>A0ABV6J136</accession>
<dbReference type="Proteomes" id="UP001589789">
    <property type="component" value="Unassembled WGS sequence"/>
</dbReference>
<name>A0ABV6J136_9PROT</name>
<gene>
    <name evidence="1" type="ORF">ACFFIC_29215</name>
</gene>
<dbReference type="RefSeq" id="WP_377057109.1">
    <property type="nucleotide sequence ID" value="NZ_JBHLVZ010000114.1"/>
</dbReference>
<reference evidence="1 2" key="1">
    <citation type="submission" date="2024-09" db="EMBL/GenBank/DDBJ databases">
        <authorList>
            <person name="Sun Q."/>
            <person name="Mori K."/>
        </authorList>
    </citation>
    <scope>NUCLEOTIDE SEQUENCE [LARGE SCALE GENOMIC DNA]</scope>
    <source>
        <strain evidence="1 2">CCM 7468</strain>
    </source>
</reference>
<dbReference type="EMBL" id="JBHLVZ010000114">
    <property type="protein sequence ID" value="MFC0389595.1"/>
    <property type="molecule type" value="Genomic_DNA"/>
</dbReference>
<keyword evidence="2" id="KW-1185">Reference proteome</keyword>
<sequence length="82" mass="8711">MGLVVEGQTIRLEGPARVEHAEPLLAFLQGGENRRVDLRGAGPLHAAVVQVLLALRPGLDGPAGDAFTARWLEPLLARPQQG</sequence>
<evidence type="ECO:0000313" key="1">
    <source>
        <dbReference type="EMBL" id="MFC0389595.1"/>
    </source>
</evidence>
<evidence type="ECO:0008006" key="3">
    <source>
        <dbReference type="Google" id="ProtNLM"/>
    </source>
</evidence>